<dbReference type="VEuPathDB" id="FungiDB:SAPIO_CDS8334"/>
<dbReference type="Proteomes" id="UP000028545">
    <property type="component" value="Unassembled WGS sequence"/>
</dbReference>
<dbReference type="InterPro" id="IPR039852">
    <property type="entry name" value="CAND1/CAND2"/>
</dbReference>
<organism evidence="6 7">
    <name type="scientific">Pseudallescheria apiosperma</name>
    <name type="common">Scedosporium apiospermum</name>
    <dbReference type="NCBI Taxonomy" id="563466"/>
    <lineage>
        <taxon>Eukaryota</taxon>
        <taxon>Fungi</taxon>
        <taxon>Dikarya</taxon>
        <taxon>Ascomycota</taxon>
        <taxon>Pezizomycotina</taxon>
        <taxon>Sordariomycetes</taxon>
        <taxon>Hypocreomycetidae</taxon>
        <taxon>Microascales</taxon>
        <taxon>Microascaceae</taxon>
        <taxon>Scedosporium</taxon>
    </lineage>
</organism>
<dbReference type="OrthoDB" id="6260732at2759"/>
<dbReference type="Pfam" id="PF08623">
    <property type="entry name" value="TIP120"/>
    <property type="match status" value="1"/>
</dbReference>
<evidence type="ECO:0000259" key="5">
    <source>
        <dbReference type="Pfam" id="PF08623"/>
    </source>
</evidence>
<comment type="caution">
    <text evidence="6">The sequence shown here is derived from an EMBL/GenBank/DDBJ whole genome shotgun (WGS) entry which is preliminary data.</text>
</comment>
<dbReference type="KEGG" id="sapo:SAPIO_CDS8334"/>
<evidence type="ECO:0000313" key="6">
    <source>
        <dbReference type="EMBL" id="KEZ40454.1"/>
    </source>
</evidence>
<protein>
    <submittedName>
        <fullName evidence="6">TATA-binding protein interacting</fullName>
    </submittedName>
</protein>
<comment type="similarity">
    <text evidence="1">Belongs to the CAND family.</text>
</comment>
<dbReference type="InterPro" id="IPR011989">
    <property type="entry name" value="ARM-like"/>
</dbReference>
<feature type="compositionally biased region" description="Acidic residues" evidence="4">
    <location>
        <begin position="373"/>
        <end position="407"/>
    </location>
</feature>
<dbReference type="OMA" id="AYIPHFQ"/>
<proteinExistence type="inferred from homology"/>
<keyword evidence="7" id="KW-1185">Reference proteome</keyword>
<dbReference type="RefSeq" id="XP_016640253.1">
    <property type="nucleotide sequence ID" value="XM_016789990.1"/>
</dbReference>
<evidence type="ECO:0000256" key="1">
    <source>
        <dbReference type="ARBA" id="ARBA00007657"/>
    </source>
</evidence>
<evidence type="ECO:0000256" key="3">
    <source>
        <dbReference type="ARBA" id="ARBA00022786"/>
    </source>
</evidence>
<name>A0A084FZE2_PSEDA</name>
<reference evidence="6 7" key="1">
    <citation type="journal article" date="2014" name="Genome Announc.">
        <title>Draft genome sequence of the pathogenic fungus Scedosporium apiospermum.</title>
        <authorList>
            <person name="Vandeputte P."/>
            <person name="Ghamrawi S."/>
            <person name="Rechenmann M."/>
            <person name="Iltis A."/>
            <person name="Giraud S."/>
            <person name="Fleury M."/>
            <person name="Thornton C."/>
            <person name="Delhaes L."/>
            <person name="Meyer W."/>
            <person name="Papon N."/>
            <person name="Bouchara J.P."/>
        </authorList>
    </citation>
    <scope>NUCLEOTIDE SEQUENCE [LARGE SCALE GENOMIC DNA]</scope>
    <source>
        <strain evidence="6 7">IHEM 14462</strain>
    </source>
</reference>
<dbReference type="GeneID" id="27727406"/>
<dbReference type="Gene3D" id="1.25.10.10">
    <property type="entry name" value="Leucine-rich Repeat Variant"/>
    <property type="match status" value="1"/>
</dbReference>
<gene>
    <name evidence="6" type="ORF">SAPIO_CDS8334</name>
</gene>
<evidence type="ECO:0000256" key="2">
    <source>
        <dbReference type="ARBA" id="ARBA00022737"/>
    </source>
</evidence>
<keyword evidence="3" id="KW-0833">Ubl conjugation pathway</keyword>
<dbReference type="InterPro" id="IPR016024">
    <property type="entry name" value="ARM-type_fold"/>
</dbReference>
<feature type="region of interest" description="Disordered" evidence="4">
    <location>
        <begin position="372"/>
        <end position="408"/>
    </location>
</feature>
<evidence type="ECO:0000256" key="4">
    <source>
        <dbReference type="SAM" id="MobiDB-lite"/>
    </source>
</evidence>
<feature type="domain" description="TATA-binding protein interacting (TIP20)" evidence="5">
    <location>
        <begin position="1161"/>
        <end position="1339"/>
    </location>
</feature>
<dbReference type="HOGENOM" id="CLU_007157_0_0_1"/>
<dbReference type="GO" id="GO:0010265">
    <property type="term" value="P:SCF complex assembly"/>
    <property type="evidence" value="ECO:0007669"/>
    <property type="project" value="InterPro"/>
</dbReference>
<dbReference type="SUPFAM" id="SSF48371">
    <property type="entry name" value="ARM repeat"/>
    <property type="match status" value="1"/>
</dbReference>
<keyword evidence="2" id="KW-0677">Repeat</keyword>
<sequence>MSSTGIPPNPSPSMVLQLLQRMTDADPDFRFMSLNDLLQLLTIAKPDLLHHEYNIGARTVDALAKALDDQNGEVQNLAVKCLGPLVGKVHPTIVAPMLDKLASLKLKNSVDNSLPSMALRAVVIALPRPVPGVPPTPDVANAYNAVSRVVIPRLIVPAQRQHLQNEQAKQKLPPPPPYMFDKASDMTPEAVDVMIEVARCFGPLLQTYEAESMLESLLSLLETEQGSSVMRKRAVAAISIMALYISDSALQTLVNHMSIALQNPKVSSLTRRLYIAVMGAMARCIPRRFGQNLPHLVPFILGALSEEELETHMAKISDGEDVAPDFNEVHEAALITLEAFLSACPQEMRQYTDDTIAACLRFLKYDPNYAFGDDGDDEEMGSDEDEEEEEEEDEDDLDDGFDDDDDDSSWKVRRCAAKALYTLISTRASGDLLESGVLYQQTGPILVKRFEEREENVRLEVISVLSLLVRKTGEGVVPVDLVDDQEHDLHGALPVNRKRRRQSSVGGGVGGPRIAMAGLGSPIQERVPQVGPHADLARLAPSIIKASVKQLKGKLVPTKQAIIGLLDDMVNTQRGGLGEFFTSIWAPIMDSLQTSGAGGSSSLALSGGNASATPTTLRIATLRLISDISKTHSSSTLHPYLAKIVAGVIKAVDDKFYKISVEAIRAAEELVKTITPPRSRQTAQKFKGELQKLFEVIMDRANSTSADAEVRQRAIHALGTLLSRTSSADGANLLPSEARQAALGVLLARLKNETTRQASAKAIDSVAAFNTSSAPFEKQWIQEVALELSTLLRKSNRGLRGASTQALKHLVMSPACKGQLETGTVNTLVSSLLPVIADNDAYLMGPALMILSVLVQERADLVLSPELTKVICNFLKSGSPTVVIEPLVYFFTNVGESGKGKDLMRGLLQIVGVQGEATVLGQLIGTLLVSGGDSTGVTLEAFTKELENDANDDTRASLALAVLGEAGMRLGSQSTLRPELFLKQFRTEPDRVSRAAAAALGRAGSTNIGKYLPVILPLMTRTGNMQYLLVQSVKEILQQLPVLTPEIEPYVDTIWDRLLEAAKHADNRVACAECIGRLVILDGSRFMPRLQALLKDRSSALRGMAVQAVRYTLPESDDALDSILRKVLVDMLYTMLQDSDMEIRRVAMTTLNSAAHNKPDLILPHIGNLMPFVLQESVIKPELIREVMMGPFKHKVDDGLEVRKSAYETLYALMETVFSRINNIDFYDRVVAGLRDENDIRALCNLMVAKLAVLDPDETGRRLDSIAEAYRGILSTKLKEGAVKQDVEKHTESNKSILRVTLLLQDKLKGTGAGRGDAKAATSGGSGGSQVWNGYWDWVVKDFGPQLKVLRDENRELHRA</sequence>
<dbReference type="PANTHER" id="PTHR12696">
    <property type="entry name" value="TIP120"/>
    <property type="match status" value="1"/>
</dbReference>
<dbReference type="Pfam" id="PF25782">
    <property type="entry name" value="TPR_CAND1"/>
    <property type="match status" value="1"/>
</dbReference>
<dbReference type="EMBL" id="JOWA01000121">
    <property type="protein sequence ID" value="KEZ40454.1"/>
    <property type="molecule type" value="Genomic_DNA"/>
</dbReference>
<accession>A0A084FZE2</accession>
<evidence type="ECO:0000313" key="7">
    <source>
        <dbReference type="Proteomes" id="UP000028545"/>
    </source>
</evidence>
<dbReference type="InterPro" id="IPR013932">
    <property type="entry name" value="TATA-bd_TIP120"/>
</dbReference>